<keyword evidence="2" id="KW-1185">Reference proteome</keyword>
<comment type="caution">
    <text evidence="1">The sequence shown here is derived from an EMBL/GenBank/DDBJ whole genome shotgun (WGS) entry which is preliminary data.</text>
</comment>
<dbReference type="Proteomes" id="UP000069443">
    <property type="component" value="Unassembled WGS sequence"/>
</dbReference>
<dbReference type="AlphaFoldDB" id="A0A100WCB0"/>
<dbReference type="STRING" id="228230.RMCC_2477"/>
<reference evidence="2" key="1">
    <citation type="journal article" date="2016" name="Genome Announc.">
        <title>Draft Genome Sequences of Five Rapidly Growing Mycobacterium Species, M. thermoresistibile, M. fortuitum subsp. acetamidolyticum, M. canariasense, M. brisbanense, and M. novocastrense.</title>
        <authorList>
            <person name="Katahira K."/>
            <person name="Ogura Y."/>
            <person name="Gotoh Y."/>
            <person name="Hayashi T."/>
        </authorList>
    </citation>
    <scope>NUCLEOTIDE SEQUENCE [LARGE SCALE GENOMIC DNA]</scope>
    <source>
        <strain evidence="2">JCM15298</strain>
    </source>
</reference>
<evidence type="ECO:0000313" key="1">
    <source>
        <dbReference type="EMBL" id="GAS95511.1"/>
    </source>
</evidence>
<organism evidence="1 2">
    <name type="scientific">Mycolicibacterium canariasense</name>
    <name type="common">Mycobacterium canariasense</name>
    <dbReference type="NCBI Taxonomy" id="228230"/>
    <lineage>
        <taxon>Bacteria</taxon>
        <taxon>Bacillati</taxon>
        <taxon>Actinomycetota</taxon>
        <taxon>Actinomycetes</taxon>
        <taxon>Mycobacteriales</taxon>
        <taxon>Mycobacteriaceae</taxon>
        <taxon>Mycolicibacterium</taxon>
    </lineage>
</organism>
<name>A0A100WCB0_MYCCR</name>
<gene>
    <name evidence="1" type="ORF">RMCC_2477</name>
</gene>
<reference evidence="2" key="2">
    <citation type="submission" date="2016-02" db="EMBL/GenBank/DDBJ databases">
        <title>Draft genome sequence of five rapidly growing Mycobacterium species.</title>
        <authorList>
            <person name="Katahira K."/>
            <person name="Gotou Y."/>
            <person name="Iida K."/>
            <person name="Ogura Y."/>
            <person name="Hayashi T."/>
        </authorList>
    </citation>
    <scope>NUCLEOTIDE SEQUENCE [LARGE SCALE GENOMIC DNA]</scope>
    <source>
        <strain evidence="2">JCM15298</strain>
    </source>
</reference>
<accession>A0A100WCB0</accession>
<sequence>MLEPSWKREATRAEVWLQETEAEEEVLGPSDFPGCDCRSFQAADLDDHEADCGARKYAERRAWCRGCQLGGKEPQMHDFLDCAPIAAATAAAASGSVVGDTADTSPTVGETFGSPPWGDANQLLDHIAELVDYHQFHQRSTVMFGYCTGCSWSWTAWGEFTQSTRRAHAGHVAELVMDMVQAEQRIQRKVTK</sequence>
<proteinExistence type="predicted"/>
<evidence type="ECO:0000313" key="2">
    <source>
        <dbReference type="Proteomes" id="UP000069443"/>
    </source>
</evidence>
<dbReference type="EMBL" id="BCSY01000039">
    <property type="protein sequence ID" value="GAS95511.1"/>
    <property type="molecule type" value="Genomic_DNA"/>
</dbReference>
<protein>
    <submittedName>
        <fullName evidence="1">Uncharacterized protein</fullName>
    </submittedName>
</protein>